<evidence type="ECO:0000313" key="2">
    <source>
        <dbReference type="EMBL" id="MBB1485759.1"/>
    </source>
</evidence>
<comment type="caution">
    <text evidence="2">The sequence shown here is derived from an EMBL/GenBank/DDBJ whole genome shotgun (WGS) entry which is preliminary data.</text>
</comment>
<evidence type="ECO:0000313" key="3">
    <source>
        <dbReference type="Proteomes" id="UP000565262"/>
    </source>
</evidence>
<proteinExistence type="predicted"/>
<dbReference type="EMBL" id="JACJFM010000003">
    <property type="protein sequence ID" value="MBB1485759.1"/>
    <property type="molecule type" value="Genomic_DNA"/>
</dbReference>
<evidence type="ECO:0000259" key="1">
    <source>
        <dbReference type="Pfam" id="PF18746"/>
    </source>
</evidence>
<reference evidence="2 3" key="1">
    <citation type="submission" date="2020-08" db="EMBL/GenBank/DDBJ databases">
        <title>Oceanospirillum sp. nov. isolated from marine sediment.</title>
        <authorList>
            <person name="Ji X."/>
        </authorList>
    </citation>
    <scope>NUCLEOTIDE SEQUENCE [LARGE SCALE GENOMIC DNA]</scope>
    <source>
        <strain evidence="2 3">D5</strain>
    </source>
</reference>
<dbReference type="Pfam" id="PF18746">
    <property type="entry name" value="aGPT-Pplase3"/>
    <property type="match status" value="1"/>
</dbReference>
<protein>
    <recommendedName>
        <fullName evidence="1">Alpha-glutamyl/putrescinyl thymine pyrophosphorylase clade 3 domain-containing protein</fullName>
    </recommendedName>
</protein>
<feature type="domain" description="Alpha-glutamyl/putrescinyl thymine pyrophosphorylase clade 3" evidence="1">
    <location>
        <begin position="37"/>
        <end position="313"/>
    </location>
</feature>
<accession>A0A839IMM9</accession>
<organism evidence="2 3">
    <name type="scientific">Oceanospirillum sediminis</name>
    <dbReference type="NCBI Taxonomy" id="2760088"/>
    <lineage>
        <taxon>Bacteria</taxon>
        <taxon>Pseudomonadati</taxon>
        <taxon>Pseudomonadota</taxon>
        <taxon>Gammaproteobacteria</taxon>
        <taxon>Oceanospirillales</taxon>
        <taxon>Oceanospirillaceae</taxon>
        <taxon>Oceanospirillum</taxon>
    </lineage>
</organism>
<dbReference type="AlphaFoldDB" id="A0A839IMM9"/>
<dbReference type="InterPro" id="IPR041271">
    <property type="entry name" value="AGPT-Pplase3"/>
</dbReference>
<dbReference type="RefSeq" id="WP_182807538.1">
    <property type="nucleotide sequence ID" value="NZ_JACJFM010000003.1"/>
</dbReference>
<name>A0A839IMM9_9GAMM</name>
<gene>
    <name evidence="2" type="ORF">H4O21_03930</name>
</gene>
<dbReference type="Proteomes" id="UP000565262">
    <property type="component" value="Unassembled WGS sequence"/>
</dbReference>
<sequence>MKKLTGRNRELFNSLSSRIMEFHDRHEPLPGILHDQQLDVFVYQIIDSIRRVEFASQIGSRNDSHRRMDPNDEMFDPLKAAKLHFSDGNIDEACWLVFLATHCGKHAIDGWKLSRDIYGMSGKNIMSWEWACNNQYYIEQWMSDHFDRSSTGRFGNHRKYETLDSSSRVSTANVLQSYIKWVQREGGHEALIQNASINTGGNPRSMFRWLYNNMDVLRFGRTGKFDFLTMLAKLGIVNIEADSTYLWEASGPLDGARLLFFGSKNSSLNTLSSRELDQKLIQLADFLGIGMQEMEDSLCNWQKNPNRYNHFRG</sequence>
<keyword evidence="3" id="KW-1185">Reference proteome</keyword>